<name>A0A9P5YZ02_9AGAR</name>
<dbReference type="Proteomes" id="UP000807469">
    <property type="component" value="Unassembled WGS sequence"/>
</dbReference>
<feature type="compositionally biased region" description="Low complexity" evidence="6">
    <location>
        <begin position="17"/>
        <end position="31"/>
    </location>
</feature>
<evidence type="ECO:0000256" key="3">
    <source>
        <dbReference type="ARBA" id="ARBA00022989"/>
    </source>
</evidence>
<keyword evidence="5" id="KW-0472">Membrane</keyword>
<dbReference type="InterPro" id="IPR013946">
    <property type="entry name" value="NCA2-like"/>
</dbReference>
<gene>
    <name evidence="7" type="ORF">BDN70DRAFT_812002</name>
</gene>
<protein>
    <submittedName>
        <fullName evidence="7">NCA2-domain-containing protein</fullName>
    </submittedName>
</protein>
<dbReference type="PANTHER" id="PTHR28234:SF1">
    <property type="entry name" value="NUCLEAR CONTROL OF ATPASE PROTEIN 2"/>
    <property type="match status" value="1"/>
</dbReference>
<organism evidence="7 8">
    <name type="scientific">Pholiota conissans</name>
    <dbReference type="NCBI Taxonomy" id="109636"/>
    <lineage>
        <taxon>Eukaryota</taxon>
        <taxon>Fungi</taxon>
        <taxon>Dikarya</taxon>
        <taxon>Basidiomycota</taxon>
        <taxon>Agaricomycotina</taxon>
        <taxon>Agaricomycetes</taxon>
        <taxon>Agaricomycetidae</taxon>
        <taxon>Agaricales</taxon>
        <taxon>Agaricineae</taxon>
        <taxon>Strophariaceae</taxon>
        <taxon>Pholiota</taxon>
    </lineage>
</organism>
<dbReference type="OrthoDB" id="413313at2759"/>
<evidence type="ECO:0000256" key="6">
    <source>
        <dbReference type="SAM" id="MobiDB-lite"/>
    </source>
</evidence>
<dbReference type="Pfam" id="PF08637">
    <property type="entry name" value="NCA2"/>
    <property type="match status" value="1"/>
</dbReference>
<dbReference type="EMBL" id="MU155287">
    <property type="protein sequence ID" value="KAF9476615.1"/>
    <property type="molecule type" value="Genomic_DNA"/>
</dbReference>
<evidence type="ECO:0000256" key="5">
    <source>
        <dbReference type="ARBA" id="ARBA00023136"/>
    </source>
</evidence>
<feature type="compositionally biased region" description="Polar residues" evidence="6">
    <location>
        <begin position="36"/>
        <end position="45"/>
    </location>
</feature>
<keyword evidence="3" id="KW-1133">Transmembrane helix</keyword>
<sequence>MPSEFTNHFTRFLELANSRPGSPSPSQSNSKKNTERNVSLQAENSLASRRKEELHALLVSLNRDTILPRVVQSYAESLQRILKPDLVSTLEGPRDIEVDTLEDAVVSKLTVAIYSDALDTYLAQAAEVEAEAEWWGEVERSRRNTALYFVQTLPLRIVNVVKTVLQKLRANHLPLNLSNLAPSSLRAVLASPVHFTLQPGLLTTAFFPYLKHQQSLTLATLLPPRRHSSPSNASTSASASNSKFRVFLKGLTESASLAFRFASLPLELTRQECKYNRKALERLRDERAQILGELAELRTPLTALVRGGLQPTSISQYTSILDGLLLKISQTAIATAASPSPFEPLTTLSQTLPSITESHNQLLRAQKLLRPGLWTRLWPSVLVLPPLSLYIYTTRTSWIPAVFDMVRDAKETVHGFIEGWLISPLLDVLKTVRAGGKGDVLVRGEGVLADLESLERMAVALARDSLKYTPAQLETLAAQVRVGDLTPVMQIYEEDIRTPVRSALTGTLLRNLFIQMQKAKVDIDQALSGIDRLLKSQELTFAFVGVAPALAVVYTVLGGLDRLWNLSKGSGSWGGRKRKRAVWEGMRRIERLLIIHPGTSSSDSSASTSITPLSTGLLILSLTRLRSYALTYLPARVRSPFLQDLNDLEDTNLDREAKLRIVDRMWRCWGSGGEGIVRF</sequence>
<dbReference type="GO" id="GO:0005741">
    <property type="term" value="C:mitochondrial outer membrane"/>
    <property type="evidence" value="ECO:0007669"/>
    <property type="project" value="TreeGrafter"/>
</dbReference>
<keyword evidence="4" id="KW-0496">Mitochondrion</keyword>
<evidence type="ECO:0000256" key="4">
    <source>
        <dbReference type="ARBA" id="ARBA00023128"/>
    </source>
</evidence>
<dbReference type="PANTHER" id="PTHR28234">
    <property type="entry name" value="NUCLEAR CONTROL OF ATPASE PROTEIN 2"/>
    <property type="match status" value="1"/>
</dbReference>
<proteinExistence type="predicted"/>
<accession>A0A9P5YZ02</accession>
<evidence type="ECO:0000256" key="2">
    <source>
        <dbReference type="ARBA" id="ARBA00022692"/>
    </source>
</evidence>
<dbReference type="AlphaFoldDB" id="A0A9P5YZ02"/>
<evidence type="ECO:0000313" key="8">
    <source>
        <dbReference type="Proteomes" id="UP000807469"/>
    </source>
</evidence>
<feature type="region of interest" description="Disordered" evidence="6">
    <location>
        <begin position="14"/>
        <end position="45"/>
    </location>
</feature>
<evidence type="ECO:0000256" key="1">
    <source>
        <dbReference type="ARBA" id="ARBA00004225"/>
    </source>
</evidence>
<comment type="caution">
    <text evidence="7">The sequence shown here is derived from an EMBL/GenBank/DDBJ whole genome shotgun (WGS) entry which is preliminary data.</text>
</comment>
<keyword evidence="8" id="KW-1185">Reference proteome</keyword>
<reference evidence="7" key="1">
    <citation type="submission" date="2020-11" db="EMBL/GenBank/DDBJ databases">
        <authorList>
            <consortium name="DOE Joint Genome Institute"/>
            <person name="Ahrendt S."/>
            <person name="Riley R."/>
            <person name="Andreopoulos W."/>
            <person name="Labutti K."/>
            <person name="Pangilinan J."/>
            <person name="Ruiz-Duenas F.J."/>
            <person name="Barrasa J.M."/>
            <person name="Sanchez-Garcia M."/>
            <person name="Camarero S."/>
            <person name="Miyauchi S."/>
            <person name="Serrano A."/>
            <person name="Linde D."/>
            <person name="Babiker R."/>
            <person name="Drula E."/>
            <person name="Ayuso-Fernandez I."/>
            <person name="Pacheco R."/>
            <person name="Padilla G."/>
            <person name="Ferreira P."/>
            <person name="Barriuso J."/>
            <person name="Kellner H."/>
            <person name="Castanera R."/>
            <person name="Alfaro M."/>
            <person name="Ramirez L."/>
            <person name="Pisabarro A.G."/>
            <person name="Kuo A."/>
            <person name="Tritt A."/>
            <person name="Lipzen A."/>
            <person name="He G."/>
            <person name="Yan M."/>
            <person name="Ng V."/>
            <person name="Cullen D."/>
            <person name="Martin F."/>
            <person name="Rosso M.-N."/>
            <person name="Henrissat B."/>
            <person name="Hibbett D."/>
            <person name="Martinez A.T."/>
            <person name="Grigoriev I.V."/>
        </authorList>
    </citation>
    <scope>NUCLEOTIDE SEQUENCE</scope>
    <source>
        <strain evidence="7">CIRM-BRFM 674</strain>
    </source>
</reference>
<keyword evidence="2" id="KW-0812">Transmembrane</keyword>
<comment type="subcellular location">
    <subcellularLocation>
        <location evidence="1">Mitochondrion membrane</location>
        <topology evidence="1">Multi-pass membrane protein</topology>
    </subcellularLocation>
</comment>
<evidence type="ECO:0000313" key="7">
    <source>
        <dbReference type="EMBL" id="KAF9476615.1"/>
    </source>
</evidence>